<dbReference type="SUPFAM" id="SSF53850">
    <property type="entry name" value="Periplasmic binding protein-like II"/>
    <property type="match status" value="1"/>
</dbReference>
<feature type="domain" description="HTH lysR-type" evidence="6">
    <location>
        <begin position="14"/>
        <end position="71"/>
    </location>
</feature>
<dbReference type="PROSITE" id="PS50931">
    <property type="entry name" value="HTH_LYSR"/>
    <property type="match status" value="1"/>
</dbReference>
<dbReference type="KEGG" id="bvz:BRAD3257_1276"/>
<dbReference type="Gene3D" id="3.40.190.290">
    <property type="match status" value="1"/>
</dbReference>
<dbReference type="EMBL" id="LS398110">
    <property type="protein sequence ID" value="SPP92409.1"/>
    <property type="molecule type" value="Genomic_DNA"/>
</dbReference>
<evidence type="ECO:0000256" key="5">
    <source>
        <dbReference type="ARBA" id="ARBA00023163"/>
    </source>
</evidence>
<dbReference type="Pfam" id="PF03466">
    <property type="entry name" value="LysR_substrate"/>
    <property type="match status" value="1"/>
</dbReference>
<dbReference type="PRINTS" id="PR00039">
    <property type="entry name" value="HTHLYSR"/>
</dbReference>
<dbReference type="AlphaFoldDB" id="A0A2U3PTG8"/>
<dbReference type="PANTHER" id="PTHR30537:SF20">
    <property type="entry name" value="TRANSCRIPTIONAL REGULATORY PROTEIN"/>
    <property type="match status" value="1"/>
</dbReference>
<reference evidence="7 8" key="1">
    <citation type="submission" date="2018-03" db="EMBL/GenBank/DDBJ databases">
        <authorList>
            <person name="Gully D."/>
        </authorList>
    </citation>
    <scope>NUCLEOTIDE SEQUENCE [LARGE SCALE GENOMIC DNA]</scope>
    <source>
        <strain evidence="7">ORS3257</strain>
    </source>
</reference>
<evidence type="ECO:0000256" key="3">
    <source>
        <dbReference type="ARBA" id="ARBA00023015"/>
    </source>
</evidence>
<dbReference type="GO" id="GO:0043565">
    <property type="term" value="F:sequence-specific DNA binding"/>
    <property type="evidence" value="ECO:0007669"/>
    <property type="project" value="TreeGrafter"/>
</dbReference>
<organism evidence="7 8">
    <name type="scientific">Bradyrhizobium vignae</name>
    <dbReference type="NCBI Taxonomy" id="1549949"/>
    <lineage>
        <taxon>Bacteria</taxon>
        <taxon>Pseudomonadati</taxon>
        <taxon>Pseudomonadota</taxon>
        <taxon>Alphaproteobacteria</taxon>
        <taxon>Hyphomicrobiales</taxon>
        <taxon>Nitrobacteraceae</taxon>
        <taxon>Bradyrhizobium</taxon>
    </lineage>
</organism>
<keyword evidence="3" id="KW-0805">Transcription regulation</keyword>
<dbReference type="SUPFAM" id="SSF46785">
    <property type="entry name" value="Winged helix' DNA-binding domain"/>
    <property type="match status" value="1"/>
</dbReference>
<name>A0A2U3PTG8_9BRAD</name>
<evidence type="ECO:0000256" key="4">
    <source>
        <dbReference type="ARBA" id="ARBA00023125"/>
    </source>
</evidence>
<dbReference type="Proteomes" id="UP000246085">
    <property type="component" value="Chromosome BRAD3257"/>
</dbReference>
<protein>
    <submittedName>
        <fullName evidence="7">Transcriptional regulator</fullName>
    </submittedName>
</protein>
<gene>
    <name evidence="7" type="ORF">BRAD3257_1276</name>
</gene>
<dbReference type="InterPro" id="IPR058163">
    <property type="entry name" value="LysR-type_TF_proteobact-type"/>
</dbReference>
<dbReference type="FunFam" id="1.10.10.10:FF:000533">
    <property type="entry name" value="Transcriptional regulator, LysR family"/>
    <property type="match status" value="1"/>
</dbReference>
<sequence length="310" mass="35045">MKIMPRTRDGFTDMDWDKLKVFHAAAEAGSFTHAGEQLGLSQSAVSRQVSALEQELSVSLFHRHARGLILTEQGDLLFRTAHDVFMQLQAARAKLTDSRERPSGDLKITTTPGVGINWLIPRLGEFTALYPEIRISLIVTDEELDLSMREADVAIRTRKPTQPDLIQRKLFAMGFHAYCSPEYIKRFGTPRTLEELDSHRIITLADGNFAPHLQNRNWLIEAGRNGSGPREAYFKVNNILGLVRACQQGLGIAALPDYLVEEQSKLVQLFGESDSIQLDTYFVYPEELKTVARVQVFRDFVVSKAQRWPS</sequence>
<dbReference type="InterPro" id="IPR000847">
    <property type="entry name" value="LysR_HTH_N"/>
</dbReference>
<evidence type="ECO:0000256" key="2">
    <source>
        <dbReference type="ARBA" id="ARBA00009437"/>
    </source>
</evidence>
<proteinExistence type="inferred from homology"/>
<dbReference type="InterPro" id="IPR036388">
    <property type="entry name" value="WH-like_DNA-bd_sf"/>
</dbReference>
<comment type="similarity">
    <text evidence="2">Belongs to the LysR transcriptional regulatory family.</text>
</comment>
<evidence type="ECO:0000256" key="1">
    <source>
        <dbReference type="ARBA" id="ARBA00003502"/>
    </source>
</evidence>
<dbReference type="GO" id="GO:0003700">
    <property type="term" value="F:DNA-binding transcription factor activity"/>
    <property type="evidence" value="ECO:0007669"/>
    <property type="project" value="InterPro"/>
</dbReference>
<keyword evidence="4" id="KW-0238">DNA-binding</keyword>
<dbReference type="CDD" id="cd08422">
    <property type="entry name" value="PBP2_CrgA_like"/>
    <property type="match status" value="1"/>
</dbReference>
<evidence type="ECO:0000313" key="7">
    <source>
        <dbReference type="EMBL" id="SPP92409.1"/>
    </source>
</evidence>
<dbReference type="InterPro" id="IPR005119">
    <property type="entry name" value="LysR_subst-bd"/>
</dbReference>
<dbReference type="Pfam" id="PF00126">
    <property type="entry name" value="HTH_1"/>
    <property type="match status" value="1"/>
</dbReference>
<dbReference type="GO" id="GO:0006351">
    <property type="term" value="P:DNA-templated transcription"/>
    <property type="evidence" value="ECO:0007669"/>
    <property type="project" value="TreeGrafter"/>
</dbReference>
<dbReference type="InterPro" id="IPR036390">
    <property type="entry name" value="WH_DNA-bd_sf"/>
</dbReference>
<dbReference type="Gene3D" id="1.10.10.10">
    <property type="entry name" value="Winged helix-like DNA-binding domain superfamily/Winged helix DNA-binding domain"/>
    <property type="match status" value="1"/>
</dbReference>
<evidence type="ECO:0000313" key="8">
    <source>
        <dbReference type="Proteomes" id="UP000246085"/>
    </source>
</evidence>
<keyword evidence="5" id="KW-0804">Transcription</keyword>
<accession>A0A2U3PTG8</accession>
<comment type="function">
    <text evidence="1">NodD regulates the expression of the nodABCFE genes which encode other nodulation proteins. NodD is also a negative regulator of its own expression. Binds flavonoids as inducers.</text>
</comment>
<dbReference type="PANTHER" id="PTHR30537">
    <property type="entry name" value="HTH-TYPE TRANSCRIPTIONAL REGULATOR"/>
    <property type="match status" value="1"/>
</dbReference>
<evidence type="ECO:0000259" key="6">
    <source>
        <dbReference type="PROSITE" id="PS50931"/>
    </source>
</evidence>